<dbReference type="GO" id="GO:0004573">
    <property type="term" value="F:Glc3Man9GlcNAc2 oligosaccharide glucosidase activity"/>
    <property type="evidence" value="ECO:0007669"/>
    <property type="project" value="UniProtKB-UniRule"/>
</dbReference>
<evidence type="ECO:0000256" key="4">
    <source>
        <dbReference type="ARBA" id="ARBA00022801"/>
    </source>
</evidence>
<evidence type="ECO:0000256" key="6">
    <source>
        <dbReference type="ARBA" id="ARBA00022968"/>
    </source>
</evidence>
<dbReference type="Pfam" id="PF03200">
    <property type="entry name" value="Glyco_hydro_63"/>
    <property type="match status" value="2"/>
</dbReference>
<gene>
    <name evidence="13" type="ORF">Ctob_003107</name>
</gene>
<keyword evidence="6" id="KW-0735">Signal-anchor</keyword>
<evidence type="ECO:0000256" key="9">
    <source>
        <dbReference type="ARBA" id="ARBA00023180"/>
    </source>
</evidence>
<feature type="domain" description="Glycosyl hydrolase family 63 C-terminal" evidence="12">
    <location>
        <begin position="274"/>
        <end position="383"/>
    </location>
</feature>
<accession>A0A0M0JCS1</accession>
<dbReference type="SUPFAM" id="SSF48208">
    <property type="entry name" value="Six-hairpin glycosidases"/>
    <property type="match status" value="1"/>
</dbReference>
<evidence type="ECO:0000256" key="11">
    <source>
        <dbReference type="ARBA" id="ARBA00038888"/>
    </source>
</evidence>
<comment type="caution">
    <text evidence="13">The sequence shown here is derived from an EMBL/GenBank/DDBJ whole genome shotgun (WGS) entry which is preliminary data.</text>
</comment>
<dbReference type="GO" id="GO:0005789">
    <property type="term" value="C:endoplasmic reticulum membrane"/>
    <property type="evidence" value="ECO:0007669"/>
    <property type="project" value="UniProtKB-SubCell"/>
</dbReference>
<proteinExistence type="inferred from homology"/>
<evidence type="ECO:0000256" key="10">
    <source>
        <dbReference type="ARBA" id="ARBA00023295"/>
    </source>
</evidence>
<dbReference type="GO" id="GO:0006487">
    <property type="term" value="P:protein N-linked glycosylation"/>
    <property type="evidence" value="ECO:0007669"/>
    <property type="project" value="UniProtKB-UniRule"/>
</dbReference>
<dbReference type="InterPro" id="IPR004888">
    <property type="entry name" value="Glycoside_hydrolase_63"/>
</dbReference>
<organism evidence="13 14">
    <name type="scientific">Chrysochromulina tobinii</name>
    <dbReference type="NCBI Taxonomy" id="1460289"/>
    <lineage>
        <taxon>Eukaryota</taxon>
        <taxon>Haptista</taxon>
        <taxon>Haptophyta</taxon>
        <taxon>Prymnesiophyceae</taxon>
        <taxon>Prymnesiales</taxon>
        <taxon>Chrysochromulinaceae</taxon>
        <taxon>Chrysochromulina</taxon>
    </lineage>
</organism>
<dbReference type="InterPro" id="IPR012341">
    <property type="entry name" value="6hp_glycosidase-like_sf"/>
</dbReference>
<comment type="similarity">
    <text evidence="2">Belongs to the glycosyl hydrolase 63 family.</text>
</comment>
<keyword evidence="14" id="KW-1185">Reference proteome</keyword>
<dbReference type="EMBL" id="JWZX01003109">
    <property type="protein sequence ID" value="KOO24280.1"/>
    <property type="molecule type" value="Genomic_DNA"/>
</dbReference>
<evidence type="ECO:0000313" key="13">
    <source>
        <dbReference type="EMBL" id="KOO24280.1"/>
    </source>
</evidence>
<dbReference type="InterPro" id="IPR031335">
    <property type="entry name" value="Glyco_hydro_63_C"/>
</dbReference>
<keyword evidence="5" id="KW-0256">Endoplasmic reticulum</keyword>
<keyword evidence="4" id="KW-0378">Hydrolase</keyword>
<evidence type="ECO:0000256" key="1">
    <source>
        <dbReference type="ARBA" id="ARBA00004648"/>
    </source>
</evidence>
<dbReference type="GO" id="GO:0009311">
    <property type="term" value="P:oligosaccharide metabolic process"/>
    <property type="evidence" value="ECO:0007669"/>
    <property type="project" value="UniProtKB-UniRule"/>
</dbReference>
<evidence type="ECO:0000313" key="14">
    <source>
        <dbReference type="Proteomes" id="UP000037460"/>
    </source>
</evidence>
<evidence type="ECO:0000256" key="3">
    <source>
        <dbReference type="ARBA" id="ARBA00022692"/>
    </source>
</evidence>
<evidence type="ECO:0000256" key="8">
    <source>
        <dbReference type="ARBA" id="ARBA00023136"/>
    </source>
</evidence>
<keyword evidence="3" id="KW-0812">Transmembrane</keyword>
<feature type="domain" description="Glycosyl hydrolase family 63 C-terminal" evidence="12">
    <location>
        <begin position="438"/>
        <end position="595"/>
    </location>
</feature>
<dbReference type="PANTHER" id="PTHR10412:SF11">
    <property type="entry name" value="MANNOSYL-OLIGOSACCHARIDE GLUCOSIDASE"/>
    <property type="match status" value="1"/>
</dbReference>
<evidence type="ECO:0000259" key="12">
    <source>
        <dbReference type="Pfam" id="PF03200"/>
    </source>
</evidence>
<keyword evidence="8" id="KW-0472">Membrane</keyword>
<keyword evidence="7" id="KW-1133">Transmembrane helix</keyword>
<sequence length="598" mass="65025">MKRKPPHTYTPSAGAMSLWTMGAGAAALLALLAVLYQQLLRPGSVAVERAVTPSSLAESPASAAPRAASAAVTLLGHSSALQHFTTEHNASLRWGTYRPGVYFGLRSLTAPTALTAGLMWAADGLPLRHQCEQDGLERYGFMAHDGRGYGAQPIVDEAHGVELHTSFVATSTSGWAVRLEATVASGRASKATPPSRPLSLYFYAAVDAELAPAGAADGGGSLERRPPSFFQPEGAARLHGTIDDVGTFTLFAEATLGASPTADGTSSKRTAVPAGEVDGSFRWRGRDANDRRLNAMTLSSGLDDYPRASTVSNIERHVDLHSWVAFFTRLLARLGARLGKSDEAGAYEAQFEAQLEALSALHWDRSRKAYLDWGEHANDGDFRPFFVVKCATRDGQEQVEHDVANPNQPECPSTHPRFLFHLGGNGPAGLMTREHFVPRTPPKPQFVARLGYVSLFPLLLRLLPPDAPQLPSLLHLLRDPASLWSPHGLRSLSREDAWYGRENAPGDAPYWRGPIWVNLNYLALAGLHHYGATPGPSQERAAQLYTELRDNLVGTMIAEWERTGYLWEQYDPETGRGQRTHPFNGWSSLALLALAEIY</sequence>
<evidence type="ECO:0000256" key="2">
    <source>
        <dbReference type="ARBA" id="ARBA00010833"/>
    </source>
</evidence>
<dbReference type="OrthoDB" id="410058at2759"/>
<dbReference type="Proteomes" id="UP000037460">
    <property type="component" value="Unassembled WGS sequence"/>
</dbReference>
<dbReference type="AlphaFoldDB" id="A0A0M0JCS1"/>
<keyword evidence="10" id="KW-0326">Glycosidase</keyword>
<reference evidence="14" key="1">
    <citation type="journal article" date="2015" name="PLoS Genet.">
        <title>Genome Sequence and Transcriptome Analyses of Chrysochromulina tobin: Metabolic Tools for Enhanced Algal Fitness in the Prominent Order Prymnesiales (Haptophyceae).</title>
        <authorList>
            <person name="Hovde B.T."/>
            <person name="Deodato C.R."/>
            <person name="Hunsperger H.M."/>
            <person name="Ryken S.A."/>
            <person name="Yost W."/>
            <person name="Jha R.K."/>
            <person name="Patterson J."/>
            <person name="Monnat R.J. Jr."/>
            <person name="Barlow S.B."/>
            <person name="Starkenburg S.R."/>
            <person name="Cattolico R.A."/>
        </authorList>
    </citation>
    <scope>NUCLEOTIDE SEQUENCE</scope>
    <source>
        <strain evidence="14">CCMP291</strain>
    </source>
</reference>
<dbReference type="InterPro" id="IPR008928">
    <property type="entry name" value="6-hairpin_glycosidase_sf"/>
</dbReference>
<protein>
    <recommendedName>
        <fullName evidence="11">mannosyl-oligosaccharide glucosidase</fullName>
        <ecNumber evidence="11">3.2.1.106</ecNumber>
    </recommendedName>
</protein>
<dbReference type="Gene3D" id="1.50.10.10">
    <property type="match status" value="1"/>
</dbReference>
<keyword evidence="9" id="KW-0325">Glycoprotein</keyword>
<name>A0A0M0JCS1_9EUKA</name>
<evidence type="ECO:0000256" key="5">
    <source>
        <dbReference type="ARBA" id="ARBA00022824"/>
    </source>
</evidence>
<comment type="subcellular location">
    <subcellularLocation>
        <location evidence="1">Endoplasmic reticulum membrane</location>
        <topology evidence="1">Single-pass type II membrane protein</topology>
    </subcellularLocation>
</comment>
<dbReference type="PANTHER" id="PTHR10412">
    <property type="entry name" value="MANNOSYL-OLIGOSACCHARIDE GLUCOSIDASE"/>
    <property type="match status" value="1"/>
</dbReference>
<evidence type="ECO:0000256" key="7">
    <source>
        <dbReference type="ARBA" id="ARBA00022989"/>
    </source>
</evidence>
<dbReference type="EC" id="3.2.1.106" evidence="11"/>